<gene>
    <name evidence="2" type="ORF">EB796_005306</name>
</gene>
<comment type="caution">
    <text evidence="2">The sequence shown here is derived from an EMBL/GenBank/DDBJ whole genome shotgun (WGS) entry which is preliminary data.</text>
</comment>
<evidence type="ECO:0000256" key="1">
    <source>
        <dbReference type="SAM" id="SignalP"/>
    </source>
</evidence>
<dbReference type="OrthoDB" id="5874583at2759"/>
<protein>
    <submittedName>
        <fullName evidence="2">Uncharacterized protein</fullName>
    </submittedName>
</protein>
<dbReference type="GO" id="GO:0006979">
    <property type="term" value="P:response to oxidative stress"/>
    <property type="evidence" value="ECO:0007669"/>
    <property type="project" value="InterPro"/>
</dbReference>
<proteinExistence type="predicted"/>
<keyword evidence="3" id="KW-1185">Reference proteome</keyword>
<feature type="chain" id="PRO_5029494146" evidence="1">
    <location>
        <begin position="23"/>
        <end position="153"/>
    </location>
</feature>
<dbReference type="PROSITE" id="PS50292">
    <property type="entry name" value="PEROXIDASE_3"/>
    <property type="match status" value="1"/>
</dbReference>
<organism evidence="2 3">
    <name type="scientific">Bugula neritina</name>
    <name type="common">Brown bryozoan</name>
    <name type="synonym">Sertularia neritina</name>
    <dbReference type="NCBI Taxonomy" id="10212"/>
    <lineage>
        <taxon>Eukaryota</taxon>
        <taxon>Metazoa</taxon>
        <taxon>Spiralia</taxon>
        <taxon>Lophotrochozoa</taxon>
        <taxon>Bryozoa</taxon>
        <taxon>Gymnolaemata</taxon>
        <taxon>Cheilostomatida</taxon>
        <taxon>Flustrina</taxon>
        <taxon>Buguloidea</taxon>
        <taxon>Bugulidae</taxon>
        <taxon>Bugula</taxon>
    </lineage>
</organism>
<reference evidence="2" key="1">
    <citation type="submission" date="2020-06" db="EMBL/GenBank/DDBJ databases">
        <title>Draft genome of Bugula neritina, a colonial animal packing powerful symbionts and potential medicines.</title>
        <authorList>
            <person name="Rayko M."/>
        </authorList>
    </citation>
    <scope>NUCLEOTIDE SEQUENCE [LARGE SCALE GENOMIC DNA]</scope>
    <source>
        <strain evidence="2">Kwan_BN1</strain>
    </source>
</reference>
<dbReference type="AlphaFoldDB" id="A0A7J7KEN2"/>
<evidence type="ECO:0000313" key="3">
    <source>
        <dbReference type="Proteomes" id="UP000593567"/>
    </source>
</evidence>
<dbReference type="Gene3D" id="1.10.640.10">
    <property type="entry name" value="Haem peroxidase domain superfamily, animal type"/>
    <property type="match status" value="1"/>
</dbReference>
<dbReference type="Proteomes" id="UP000593567">
    <property type="component" value="Unassembled WGS sequence"/>
</dbReference>
<feature type="signal peptide" evidence="1">
    <location>
        <begin position="1"/>
        <end position="22"/>
    </location>
</feature>
<dbReference type="InterPro" id="IPR019791">
    <property type="entry name" value="Haem_peroxidase_animal"/>
</dbReference>
<dbReference type="InterPro" id="IPR037120">
    <property type="entry name" value="Haem_peroxidase_sf_animal"/>
</dbReference>
<dbReference type="SUPFAM" id="SSF48113">
    <property type="entry name" value="Heme-dependent peroxidases"/>
    <property type="match status" value="1"/>
</dbReference>
<dbReference type="EMBL" id="VXIV02000735">
    <property type="protein sequence ID" value="KAF6036384.1"/>
    <property type="molecule type" value="Genomic_DNA"/>
</dbReference>
<evidence type="ECO:0000313" key="2">
    <source>
        <dbReference type="EMBL" id="KAF6036384.1"/>
    </source>
</evidence>
<sequence length="153" mass="17014">MDRLAKRGYLLLLLSLIQVVISIDHNQNLFKVLSESGLVSDHVKRSISQSSNRIAGITSSGCPISIGSRSHSISRRSLKEYESAEGVLAVYSTLVEQHGIEKARSIVKRSVDFRQFNCLDGWAPCDSQYKYRSIDGRCNNLENPSWGAALVPF</sequence>
<dbReference type="InterPro" id="IPR010255">
    <property type="entry name" value="Haem_peroxidase_sf"/>
</dbReference>
<accession>A0A7J7KEN2</accession>
<keyword evidence="1" id="KW-0732">Signal</keyword>
<dbReference type="GO" id="GO:0004601">
    <property type="term" value="F:peroxidase activity"/>
    <property type="evidence" value="ECO:0007669"/>
    <property type="project" value="InterPro"/>
</dbReference>
<name>A0A7J7KEN2_BUGNE</name>
<dbReference type="GO" id="GO:0020037">
    <property type="term" value="F:heme binding"/>
    <property type="evidence" value="ECO:0007669"/>
    <property type="project" value="InterPro"/>
</dbReference>